<dbReference type="OrthoDB" id="3254429at2759"/>
<dbReference type="Pfam" id="PF01693">
    <property type="entry name" value="Cauli_VI"/>
    <property type="match status" value="1"/>
</dbReference>
<dbReference type="Gene3D" id="3.40.970.10">
    <property type="entry name" value="Ribonuclease H1, N-terminal domain"/>
    <property type="match status" value="1"/>
</dbReference>
<feature type="compositionally biased region" description="Polar residues" evidence="1">
    <location>
        <begin position="39"/>
        <end position="50"/>
    </location>
</feature>
<feature type="region of interest" description="Disordered" evidence="1">
    <location>
        <begin position="39"/>
        <end position="58"/>
    </location>
</feature>
<protein>
    <recommendedName>
        <fullName evidence="2">Ribonuclease H1 N-terminal domain-containing protein</fullName>
    </recommendedName>
</protein>
<organism evidence="3 4">
    <name type="scientific">Athelia psychrophila</name>
    <dbReference type="NCBI Taxonomy" id="1759441"/>
    <lineage>
        <taxon>Eukaryota</taxon>
        <taxon>Fungi</taxon>
        <taxon>Dikarya</taxon>
        <taxon>Basidiomycota</taxon>
        <taxon>Agaricomycotina</taxon>
        <taxon>Agaricomycetes</taxon>
        <taxon>Agaricomycetidae</taxon>
        <taxon>Atheliales</taxon>
        <taxon>Atheliaceae</taxon>
        <taxon>Athelia</taxon>
    </lineage>
</organism>
<dbReference type="InterPro" id="IPR009027">
    <property type="entry name" value="Ribosomal_bL9/RNase_H1_N"/>
</dbReference>
<keyword evidence="4" id="KW-1185">Reference proteome</keyword>
<dbReference type="AlphaFoldDB" id="A0A166MVI4"/>
<dbReference type="InterPro" id="IPR011320">
    <property type="entry name" value="RNase_H1_N"/>
</dbReference>
<dbReference type="InterPro" id="IPR037056">
    <property type="entry name" value="RNase_H1_N_sf"/>
</dbReference>
<reference evidence="3 4" key="1">
    <citation type="journal article" date="2016" name="Mol. Biol. Evol.">
        <title>Comparative Genomics of Early-Diverging Mushroom-Forming Fungi Provides Insights into the Origins of Lignocellulose Decay Capabilities.</title>
        <authorList>
            <person name="Nagy L.G."/>
            <person name="Riley R."/>
            <person name="Tritt A."/>
            <person name="Adam C."/>
            <person name="Daum C."/>
            <person name="Floudas D."/>
            <person name="Sun H."/>
            <person name="Yadav J.S."/>
            <person name="Pangilinan J."/>
            <person name="Larsson K.H."/>
            <person name="Matsuura K."/>
            <person name="Barry K."/>
            <person name="Labutti K."/>
            <person name="Kuo R."/>
            <person name="Ohm R.A."/>
            <person name="Bhattacharya S.S."/>
            <person name="Shirouzu T."/>
            <person name="Yoshinaga Y."/>
            <person name="Martin F.M."/>
            <person name="Grigoriev I.V."/>
            <person name="Hibbett D.S."/>
        </authorList>
    </citation>
    <scope>NUCLEOTIDE SEQUENCE [LARGE SCALE GENOMIC DNA]</scope>
    <source>
        <strain evidence="3 4">CBS 109695</strain>
    </source>
</reference>
<evidence type="ECO:0000313" key="4">
    <source>
        <dbReference type="Proteomes" id="UP000076532"/>
    </source>
</evidence>
<evidence type="ECO:0000313" key="3">
    <source>
        <dbReference type="EMBL" id="KZP24363.1"/>
    </source>
</evidence>
<dbReference type="STRING" id="436010.A0A166MVI4"/>
<dbReference type="EMBL" id="KV417526">
    <property type="protein sequence ID" value="KZP24363.1"/>
    <property type="molecule type" value="Genomic_DNA"/>
</dbReference>
<feature type="region of interest" description="Disordered" evidence="1">
    <location>
        <begin position="97"/>
        <end position="136"/>
    </location>
</feature>
<dbReference type="Proteomes" id="UP000076532">
    <property type="component" value="Unassembled WGS sequence"/>
</dbReference>
<feature type="domain" description="Ribonuclease H1 N-terminal" evidence="2">
    <location>
        <begin position="191"/>
        <end position="231"/>
    </location>
</feature>
<accession>A0A166MVI4</accession>
<dbReference type="SUPFAM" id="SSF55658">
    <property type="entry name" value="L9 N-domain-like"/>
    <property type="match status" value="1"/>
</dbReference>
<name>A0A166MVI4_9AGAM</name>
<proteinExistence type="predicted"/>
<evidence type="ECO:0000259" key="2">
    <source>
        <dbReference type="Pfam" id="PF01693"/>
    </source>
</evidence>
<evidence type="ECO:0000256" key="1">
    <source>
        <dbReference type="SAM" id="MobiDB-lite"/>
    </source>
</evidence>
<gene>
    <name evidence="3" type="ORF">FIBSPDRAFT_888829</name>
</gene>
<sequence length="292" mass="31650">MAARRLIYSDALQNDHDINIVLQAFGNLHVDPPSTPTATSIISLTDNDSGSDNESPSIISISDSDSEDLLYHFSHDGDDEDMYWSALRDEDNRAFWAEPDASSSPNPTEGGRVSPPPVESDAVSVEDGESSVMSAGDDDERNYLVSVGRETGVLHSWHRAGHASQGVPGGQVRRLVQIVLPHANRGPKVAYVVYEGLIPGIYTRWCDAKAQVTTVPGNVYQGFSSRFEAERAYVVAYAMGCVRSLPRRGSTERQPDPAMPTPAAMLDAFGAVSDDFLEADWHVVFKGKAPGV</sequence>